<dbReference type="GO" id="GO:0004672">
    <property type="term" value="F:protein kinase activity"/>
    <property type="evidence" value="ECO:0007669"/>
    <property type="project" value="InterPro"/>
</dbReference>
<dbReference type="GeneID" id="17318486"/>
<feature type="domain" description="Protein kinase" evidence="2">
    <location>
        <begin position="390"/>
        <end position="581"/>
    </location>
</feature>
<protein>
    <recommendedName>
        <fullName evidence="2">Protein kinase domain-containing protein</fullName>
    </recommendedName>
</protein>
<dbReference type="InterPro" id="IPR000719">
    <property type="entry name" value="Prot_kinase_dom"/>
</dbReference>
<dbReference type="InterPro" id="IPR011009">
    <property type="entry name" value="Kinase-like_dom_sf"/>
</dbReference>
<dbReference type="KEGG" id="ccp:CHC_T00007207001"/>
<dbReference type="AlphaFoldDB" id="R7QSH4"/>
<dbReference type="GO" id="GO:0005524">
    <property type="term" value="F:ATP binding"/>
    <property type="evidence" value="ECO:0007669"/>
    <property type="project" value="InterPro"/>
</dbReference>
<proteinExistence type="predicted"/>
<dbReference type="PhylomeDB" id="R7QSH4"/>
<dbReference type="SUPFAM" id="SSF56112">
    <property type="entry name" value="Protein kinase-like (PK-like)"/>
    <property type="match status" value="1"/>
</dbReference>
<organism evidence="3 4">
    <name type="scientific">Chondrus crispus</name>
    <name type="common">Carrageen Irish moss</name>
    <name type="synonym">Polymorpha crispa</name>
    <dbReference type="NCBI Taxonomy" id="2769"/>
    <lineage>
        <taxon>Eukaryota</taxon>
        <taxon>Rhodophyta</taxon>
        <taxon>Florideophyceae</taxon>
        <taxon>Rhodymeniophycidae</taxon>
        <taxon>Gigartinales</taxon>
        <taxon>Gigartinaceae</taxon>
        <taxon>Chondrus</taxon>
    </lineage>
</organism>
<evidence type="ECO:0000313" key="4">
    <source>
        <dbReference type="Proteomes" id="UP000012073"/>
    </source>
</evidence>
<dbReference type="Gramene" id="CDF40456">
    <property type="protein sequence ID" value="CDF40456"/>
    <property type="gene ID" value="CHC_T00007207001"/>
</dbReference>
<dbReference type="Proteomes" id="UP000012073">
    <property type="component" value="Unassembled WGS sequence"/>
</dbReference>
<feature type="compositionally biased region" description="Basic residues" evidence="1">
    <location>
        <begin position="331"/>
        <end position="340"/>
    </location>
</feature>
<dbReference type="RefSeq" id="XP_005710750.1">
    <property type="nucleotide sequence ID" value="XM_005710693.1"/>
</dbReference>
<evidence type="ECO:0000259" key="2">
    <source>
        <dbReference type="PROSITE" id="PS50011"/>
    </source>
</evidence>
<dbReference type="PROSITE" id="PS50011">
    <property type="entry name" value="PROTEIN_KINASE_DOM"/>
    <property type="match status" value="1"/>
</dbReference>
<name>R7QSH4_CHOCR</name>
<sequence length="581" mass="65008">MPSYPYPPSPYSAAYWSQSQDQNYRISLQLPPTRPHVVFTYTGHTSTDNVFTNILPNRTSFVAWDSFASAVQQARDDNAEHNTNLSSEELLQVMVAFVAAHRNLTRQVEITDEASVSGLVYDAYCSVAEIHGLLDNANTRLRTAHRAQLPSALFRFGGSPTIDFVFMVSDLLLADVRSRHRLVAVEFKRARFPLTARGVVPNTPAHLAQLHNTDYKSGAPAWYIRMMSQALTYAMHTKNGCVIVTNHNHAMFMKVEPTQNHTDIWKLQVKVSKLYKCNALASSFHAVLAILRKSIAAEDISSSLKDAFRQLQGQRLPARRTRSQTRSATLPRRRSLRSASRRSGSGSASSTAPPVRTVYDATPQPQHVDSAAETVLASLYQPQLIRELMESSDNIITADGHSAVLRSRYNELDVAVKYWNCATRLGLRMLLNEIDVYEEVVSKHSHLLGTVLPRLVALWKQPPTDAVIVSEYVGEALTRRTDSSAKTELLLGSKVLDTNDCRLLQDAAFEALEKLHSTGLRHRDVHERNIRATREVGERGDVIWKVWFIDLGLASLSGNLDEAAQDEDELWRATYYSGPAL</sequence>
<feature type="compositionally biased region" description="Low complexity" evidence="1">
    <location>
        <begin position="341"/>
        <end position="353"/>
    </location>
</feature>
<reference evidence="4" key="1">
    <citation type="journal article" date="2013" name="Proc. Natl. Acad. Sci. U.S.A.">
        <title>Genome structure and metabolic features in the red seaweed Chondrus crispus shed light on evolution of the Archaeplastida.</title>
        <authorList>
            <person name="Collen J."/>
            <person name="Porcel B."/>
            <person name="Carre W."/>
            <person name="Ball S.G."/>
            <person name="Chaparro C."/>
            <person name="Tonon T."/>
            <person name="Barbeyron T."/>
            <person name="Michel G."/>
            <person name="Noel B."/>
            <person name="Valentin K."/>
            <person name="Elias M."/>
            <person name="Artiguenave F."/>
            <person name="Arun A."/>
            <person name="Aury J.M."/>
            <person name="Barbosa-Neto J.F."/>
            <person name="Bothwell J.H."/>
            <person name="Bouget F.Y."/>
            <person name="Brillet L."/>
            <person name="Cabello-Hurtado F."/>
            <person name="Capella-Gutierrez S."/>
            <person name="Charrier B."/>
            <person name="Cladiere L."/>
            <person name="Cock J.M."/>
            <person name="Coelho S.M."/>
            <person name="Colleoni C."/>
            <person name="Czjzek M."/>
            <person name="Da Silva C."/>
            <person name="Delage L."/>
            <person name="Denoeud F."/>
            <person name="Deschamps P."/>
            <person name="Dittami S.M."/>
            <person name="Gabaldon T."/>
            <person name="Gachon C.M."/>
            <person name="Groisillier A."/>
            <person name="Herve C."/>
            <person name="Jabbari K."/>
            <person name="Katinka M."/>
            <person name="Kloareg B."/>
            <person name="Kowalczyk N."/>
            <person name="Labadie K."/>
            <person name="Leblanc C."/>
            <person name="Lopez P.J."/>
            <person name="McLachlan D.H."/>
            <person name="Meslet-Cladiere L."/>
            <person name="Moustafa A."/>
            <person name="Nehr Z."/>
            <person name="Nyvall Collen P."/>
            <person name="Panaud O."/>
            <person name="Partensky F."/>
            <person name="Poulain J."/>
            <person name="Rensing S.A."/>
            <person name="Rousvoal S."/>
            <person name="Samson G."/>
            <person name="Symeonidi A."/>
            <person name="Weissenbach J."/>
            <person name="Zambounis A."/>
            <person name="Wincker P."/>
            <person name="Boyen C."/>
        </authorList>
    </citation>
    <scope>NUCLEOTIDE SEQUENCE [LARGE SCALE GENOMIC DNA]</scope>
    <source>
        <strain evidence="4">cv. Stackhouse</strain>
    </source>
</reference>
<evidence type="ECO:0000256" key="1">
    <source>
        <dbReference type="SAM" id="MobiDB-lite"/>
    </source>
</evidence>
<dbReference type="EMBL" id="HG002185">
    <property type="protein sequence ID" value="CDF40456.1"/>
    <property type="molecule type" value="Genomic_DNA"/>
</dbReference>
<gene>
    <name evidence="3" type="ORF">CHC_T00007207001</name>
</gene>
<feature type="region of interest" description="Disordered" evidence="1">
    <location>
        <begin position="312"/>
        <end position="361"/>
    </location>
</feature>
<keyword evidence="4" id="KW-1185">Reference proteome</keyword>
<evidence type="ECO:0000313" key="3">
    <source>
        <dbReference type="EMBL" id="CDF40456.1"/>
    </source>
</evidence>
<dbReference type="Gene3D" id="1.10.510.10">
    <property type="entry name" value="Transferase(Phosphotransferase) domain 1"/>
    <property type="match status" value="1"/>
</dbReference>
<accession>R7QSH4</accession>